<dbReference type="Proteomes" id="UP000070444">
    <property type="component" value="Unassembled WGS sequence"/>
</dbReference>
<evidence type="ECO:0000313" key="3">
    <source>
        <dbReference type="Proteomes" id="UP000070444"/>
    </source>
</evidence>
<sequence>MALPINVLLNLIFQPIGLICAIIVLFSIIGLAIINRESANRMTVRLVAAIAFSDILAHIGELYASINRSIPLESSLCSTVMGFRAISKTFYCFTNMAICFHLYRSLVLLKKSTLKIEFITWIATLVLVVVFSIMYWSFGAFSGVKGKVGCNPGSDDPTLNQVFLLMMGFINVLTIVIGIVTTILGRRNLHKYINVFSATLTDRGDDCDQIIRDRKKMAERSFLYPLSTCITLPIEAIFLIMYGFGSFNQKLGTPKAITLGLSGVLTGIAFAIDPATRIAFRSAYRKFKYGNLDKGLGNDQFKGDYDIPLQNN</sequence>
<feature type="transmembrane region" description="Helical" evidence="1">
    <location>
        <begin position="86"/>
        <end position="106"/>
    </location>
</feature>
<protein>
    <recommendedName>
        <fullName evidence="4">G-protein coupled receptors family 1 profile domain-containing protein</fullName>
    </recommendedName>
</protein>
<gene>
    <name evidence="2" type="ORF">CONCODRAFT_3270</name>
</gene>
<dbReference type="EMBL" id="KQ964432">
    <property type="protein sequence ID" value="KXN73711.1"/>
    <property type="molecule type" value="Genomic_DNA"/>
</dbReference>
<evidence type="ECO:0000256" key="1">
    <source>
        <dbReference type="SAM" id="Phobius"/>
    </source>
</evidence>
<organism evidence="2 3">
    <name type="scientific">Conidiobolus coronatus (strain ATCC 28846 / CBS 209.66 / NRRL 28638)</name>
    <name type="common">Delacroixia coronata</name>
    <dbReference type="NCBI Taxonomy" id="796925"/>
    <lineage>
        <taxon>Eukaryota</taxon>
        <taxon>Fungi</taxon>
        <taxon>Fungi incertae sedis</taxon>
        <taxon>Zoopagomycota</taxon>
        <taxon>Entomophthoromycotina</taxon>
        <taxon>Entomophthoromycetes</taxon>
        <taxon>Entomophthorales</taxon>
        <taxon>Ancylistaceae</taxon>
        <taxon>Conidiobolus</taxon>
    </lineage>
</organism>
<feature type="transmembrane region" description="Helical" evidence="1">
    <location>
        <begin position="12"/>
        <end position="34"/>
    </location>
</feature>
<accession>A0A137PFK2</accession>
<feature type="transmembrane region" description="Helical" evidence="1">
    <location>
        <begin position="46"/>
        <end position="66"/>
    </location>
</feature>
<evidence type="ECO:0000313" key="2">
    <source>
        <dbReference type="EMBL" id="KXN73711.1"/>
    </source>
</evidence>
<feature type="transmembrane region" description="Helical" evidence="1">
    <location>
        <begin position="222"/>
        <end position="244"/>
    </location>
</feature>
<feature type="transmembrane region" description="Helical" evidence="1">
    <location>
        <begin position="256"/>
        <end position="280"/>
    </location>
</feature>
<proteinExistence type="predicted"/>
<dbReference type="AlphaFoldDB" id="A0A137PFK2"/>
<feature type="transmembrane region" description="Helical" evidence="1">
    <location>
        <begin position="118"/>
        <end position="138"/>
    </location>
</feature>
<dbReference type="Gene3D" id="1.20.1070.10">
    <property type="entry name" value="Rhodopsin 7-helix transmembrane proteins"/>
    <property type="match status" value="1"/>
</dbReference>
<keyword evidence="1" id="KW-1133">Transmembrane helix</keyword>
<reference evidence="2 3" key="1">
    <citation type="journal article" date="2015" name="Genome Biol. Evol.">
        <title>Phylogenomic analyses indicate that early fungi evolved digesting cell walls of algal ancestors of land plants.</title>
        <authorList>
            <person name="Chang Y."/>
            <person name="Wang S."/>
            <person name="Sekimoto S."/>
            <person name="Aerts A.L."/>
            <person name="Choi C."/>
            <person name="Clum A."/>
            <person name="LaButti K.M."/>
            <person name="Lindquist E.A."/>
            <person name="Yee Ngan C."/>
            <person name="Ohm R.A."/>
            <person name="Salamov A.A."/>
            <person name="Grigoriev I.V."/>
            <person name="Spatafora J.W."/>
            <person name="Berbee M.L."/>
        </authorList>
    </citation>
    <scope>NUCLEOTIDE SEQUENCE [LARGE SCALE GENOMIC DNA]</scope>
    <source>
        <strain evidence="2 3">NRRL 28638</strain>
    </source>
</reference>
<feature type="transmembrane region" description="Helical" evidence="1">
    <location>
        <begin position="162"/>
        <end position="184"/>
    </location>
</feature>
<keyword evidence="1" id="KW-0812">Transmembrane</keyword>
<evidence type="ECO:0008006" key="4">
    <source>
        <dbReference type="Google" id="ProtNLM"/>
    </source>
</evidence>
<keyword evidence="1" id="KW-0472">Membrane</keyword>
<keyword evidence="3" id="KW-1185">Reference proteome</keyword>
<name>A0A137PFK2_CONC2</name>